<dbReference type="HOGENOM" id="CLU_082246_0_0_1"/>
<reference evidence="3 4" key="1">
    <citation type="journal article" date="2013" name="Genome Biol.">
        <title>The genome sequence of the most widely cultivated cacao type and its use to identify candidate genes regulating pod color.</title>
        <authorList>
            <person name="Motamayor J.C."/>
            <person name="Mockaitis K."/>
            <person name="Schmutz J."/>
            <person name="Haiminen N."/>
            <person name="Iii D.L."/>
            <person name="Cornejo O."/>
            <person name="Findley S.D."/>
            <person name="Zheng P."/>
            <person name="Utro F."/>
            <person name="Royaert S."/>
            <person name="Saski C."/>
            <person name="Jenkins J."/>
            <person name="Podicheti R."/>
            <person name="Zhao M."/>
            <person name="Scheffler B.E."/>
            <person name="Stack J.C."/>
            <person name="Feltus F.A."/>
            <person name="Mustiga G.M."/>
            <person name="Amores F."/>
            <person name="Phillips W."/>
            <person name="Marelli J.P."/>
            <person name="May G.D."/>
            <person name="Shapiro H."/>
            <person name="Ma J."/>
            <person name="Bustamante C.D."/>
            <person name="Schnell R.J."/>
            <person name="Main D."/>
            <person name="Gilbert D."/>
            <person name="Parida L."/>
            <person name="Kuhn D.N."/>
        </authorList>
    </citation>
    <scope>NUCLEOTIDE SEQUENCE [LARGE SCALE GENOMIC DNA]</scope>
    <source>
        <strain evidence="4">cv. Matina 1-6</strain>
    </source>
</reference>
<name>A0A061FZT7_THECC</name>
<protein>
    <recommendedName>
        <fullName evidence="2">DUF7950 domain-containing protein</fullName>
    </recommendedName>
</protein>
<dbReference type="InParanoid" id="A0A061FZT7"/>
<dbReference type="eggNOG" id="ENOG502RNZZ">
    <property type="taxonomic scope" value="Eukaryota"/>
</dbReference>
<proteinExistence type="predicted"/>
<sequence length="341" mass="37368">MEGRGGCCIARYAAAGVYDMSKVNRIMLRFRPIAPKPATGGSVSPQKSSEAYPKSGRGKRRHSKENNMNNTKRCNRKRRVLSEEKRVTLPLLPETPDCKDSISKEEKGGVVKKMVPLWLSFGQAADEKVDFLDGAARADRTAVMAAEARRVAGSCITVECVTDTWVSGDGLGSTDEERKVNLVKDTCPGFISDGLGRVTWTNGAYKEMVGGEMMVWLVMKERLPMITYPAFTCRVRVQYTCGKERSSLTLPCDVWGMDGGGFAWRLDINAALCLGRFHRLNISTAGIRSIAAGDEAIGPLSREANSRAEPIIISVYSLSLSLFARTAKGRFVEEGVFSFSL</sequence>
<dbReference type="Pfam" id="PF25821">
    <property type="entry name" value="DUF7950"/>
    <property type="match status" value="1"/>
</dbReference>
<evidence type="ECO:0000256" key="1">
    <source>
        <dbReference type="SAM" id="MobiDB-lite"/>
    </source>
</evidence>
<dbReference type="Proteomes" id="UP000026915">
    <property type="component" value="Chromosome 3"/>
</dbReference>
<dbReference type="Gramene" id="EOY22417">
    <property type="protein sequence ID" value="EOY22417"/>
    <property type="gene ID" value="TCM_014589"/>
</dbReference>
<organism evidence="3 4">
    <name type="scientific">Theobroma cacao</name>
    <name type="common">Cacao</name>
    <name type="synonym">Cocoa</name>
    <dbReference type="NCBI Taxonomy" id="3641"/>
    <lineage>
        <taxon>Eukaryota</taxon>
        <taxon>Viridiplantae</taxon>
        <taxon>Streptophyta</taxon>
        <taxon>Embryophyta</taxon>
        <taxon>Tracheophyta</taxon>
        <taxon>Spermatophyta</taxon>
        <taxon>Magnoliopsida</taxon>
        <taxon>eudicotyledons</taxon>
        <taxon>Gunneridae</taxon>
        <taxon>Pentapetalae</taxon>
        <taxon>rosids</taxon>
        <taxon>malvids</taxon>
        <taxon>Malvales</taxon>
        <taxon>Malvaceae</taxon>
        <taxon>Byttnerioideae</taxon>
        <taxon>Theobroma</taxon>
    </lineage>
</organism>
<dbReference type="InterPro" id="IPR057710">
    <property type="entry name" value="DUF7950"/>
</dbReference>
<dbReference type="PANTHER" id="PTHR33595:SF7">
    <property type="entry name" value="OS12G0242500 PROTEIN"/>
    <property type="match status" value="1"/>
</dbReference>
<feature type="region of interest" description="Disordered" evidence="1">
    <location>
        <begin position="35"/>
        <end position="79"/>
    </location>
</feature>
<dbReference type="EMBL" id="CM001881">
    <property type="protein sequence ID" value="EOY22417.1"/>
    <property type="molecule type" value="Genomic_DNA"/>
</dbReference>
<keyword evidence="4" id="KW-1185">Reference proteome</keyword>
<evidence type="ECO:0000259" key="2">
    <source>
        <dbReference type="Pfam" id="PF25821"/>
    </source>
</evidence>
<dbReference type="STRING" id="3641.A0A061FZT7"/>
<dbReference type="PANTHER" id="PTHR33595">
    <property type="entry name" value="VON WILLEBRAND FACTOR A DOMAIN PROTEIN"/>
    <property type="match status" value="1"/>
</dbReference>
<feature type="domain" description="DUF7950" evidence="2">
    <location>
        <begin position="153"/>
        <end position="273"/>
    </location>
</feature>
<accession>A0A061FZT7</accession>
<dbReference type="AlphaFoldDB" id="A0A061FZT7"/>
<dbReference type="OMA" id="LWLSFNG"/>
<evidence type="ECO:0000313" key="4">
    <source>
        <dbReference type="Proteomes" id="UP000026915"/>
    </source>
</evidence>
<evidence type="ECO:0000313" key="3">
    <source>
        <dbReference type="EMBL" id="EOY22417.1"/>
    </source>
</evidence>
<gene>
    <name evidence="3" type="ORF">TCM_014589</name>
</gene>